<dbReference type="Pfam" id="PF21175">
    <property type="entry name" value="RecR_C"/>
    <property type="match status" value="1"/>
</dbReference>
<evidence type="ECO:0000256" key="4">
    <source>
        <dbReference type="ARBA" id="ARBA00022833"/>
    </source>
</evidence>
<dbReference type="PANTHER" id="PTHR30446:SF0">
    <property type="entry name" value="RECOMBINATION PROTEIN RECR"/>
    <property type="match status" value="1"/>
</dbReference>
<dbReference type="HAMAP" id="MF_00017">
    <property type="entry name" value="RecR"/>
    <property type="match status" value="1"/>
</dbReference>
<dbReference type="Pfam" id="PF21176">
    <property type="entry name" value="RecR_HhH"/>
    <property type="match status" value="1"/>
</dbReference>
<organism evidence="9 10">
    <name type="scientific">Candidatus Jorgensenbacteria bacterium GW2011_GWA1_48_11</name>
    <dbReference type="NCBI Taxonomy" id="1618660"/>
    <lineage>
        <taxon>Bacteria</taxon>
        <taxon>Candidatus Joergenseniibacteriota</taxon>
    </lineage>
</organism>
<keyword evidence="3 7" id="KW-0863">Zinc-finger</keyword>
<dbReference type="Gene3D" id="1.10.8.420">
    <property type="entry name" value="RecR Domain 1"/>
    <property type="match status" value="1"/>
</dbReference>
<name>A0A0G1UC59_9BACT</name>
<gene>
    <name evidence="7" type="primary">recR</name>
    <name evidence="9" type="ORF">UY23_C0001G0313</name>
</gene>
<evidence type="ECO:0000256" key="3">
    <source>
        <dbReference type="ARBA" id="ARBA00022771"/>
    </source>
</evidence>
<protein>
    <recommendedName>
        <fullName evidence="7">Recombination protein RecR</fullName>
    </recommendedName>
</protein>
<dbReference type="GO" id="GO:0006310">
    <property type="term" value="P:DNA recombination"/>
    <property type="evidence" value="ECO:0007669"/>
    <property type="project" value="UniProtKB-UniRule"/>
</dbReference>
<evidence type="ECO:0000313" key="10">
    <source>
        <dbReference type="Proteomes" id="UP000034956"/>
    </source>
</evidence>
<dbReference type="Proteomes" id="UP000034956">
    <property type="component" value="Unassembled WGS sequence"/>
</dbReference>
<dbReference type="GO" id="GO:0008270">
    <property type="term" value="F:zinc ion binding"/>
    <property type="evidence" value="ECO:0007669"/>
    <property type="project" value="UniProtKB-KW"/>
</dbReference>
<dbReference type="InterPro" id="IPR023627">
    <property type="entry name" value="Rcmb_RecR"/>
</dbReference>
<dbReference type="GO" id="GO:0006281">
    <property type="term" value="P:DNA repair"/>
    <property type="evidence" value="ECO:0007669"/>
    <property type="project" value="UniProtKB-UniRule"/>
</dbReference>
<comment type="similarity">
    <text evidence="7">Belongs to the RecR family.</text>
</comment>
<evidence type="ECO:0000256" key="7">
    <source>
        <dbReference type="HAMAP-Rule" id="MF_00017"/>
    </source>
</evidence>
<dbReference type="Gene3D" id="3.40.1360.10">
    <property type="match status" value="1"/>
</dbReference>
<keyword evidence="6 7" id="KW-0234">DNA repair</keyword>
<evidence type="ECO:0000256" key="5">
    <source>
        <dbReference type="ARBA" id="ARBA00023172"/>
    </source>
</evidence>
<dbReference type="InterPro" id="IPR006171">
    <property type="entry name" value="TOPRIM_dom"/>
</dbReference>
<comment type="caution">
    <text evidence="9">The sequence shown here is derived from an EMBL/GenBank/DDBJ whole genome shotgun (WGS) entry which is preliminary data.</text>
</comment>
<dbReference type="GO" id="GO:0003677">
    <property type="term" value="F:DNA binding"/>
    <property type="evidence" value="ECO:0007669"/>
    <property type="project" value="UniProtKB-UniRule"/>
</dbReference>
<accession>A0A0G1UC59</accession>
<dbReference type="PANTHER" id="PTHR30446">
    <property type="entry name" value="RECOMBINATION PROTEIN RECR"/>
    <property type="match status" value="1"/>
</dbReference>
<dbReference type="PROSITE" id="PS50880">
    <property type="entry name" value="TOPRIM"/>
    <property type="match status" value="1"/>
</dbReference>
<sequence length="198" mass="21977">MIPEQIQKFIDNFSRLPSLGPRLATRLAFYLIGLDKNDLKNLESSLGDLRHLSRCKQCFFLKGGGNLCAICANPKRDKTVIAIVEKETDLISLEKTGQFQGHYLLLGELPGRGSLESSQKLRLEHLKSRIQKELGGKIKEIIIALNPTGAGDFTAQMIKKEFESLAEKITRLGRGIPTGGEIEFADEETLGQALARRN</sequence>
<reference evidence="9 10" key="1">
    <citation type="journal article" date="2015" name="Nature">
        <title>rRNA introns, odd ribosomes, and small enigmatic genomes across a large radiation of phyla.</title>
        <authorList>
            <person name="Brown C.T."/>
            <person name="Hug L.A."/>
            <person name="Thomas B.C."/>
            <person name="Sharon I."/>
            <person name="Castelle C.J."/>
            <person name="Singh A."/>
            <person name="Wilkins M.J."/>
            <person name="Williams K.H."/>
            <person name="Banfield J.F."/>
        </authorList>
    </citation>
    <scope>NUCLEOTIDE SEQUENCE [LARGE SCALE GENOMIC DNA]</scope>
</reference>
<dbReference type="Pfam" id="PF13662">
    <property type="entry name" value="Toprim_4"/>
    <property type="match status" value="1"/>
</dbReference>
<keyword evidence="1 7" id="KW-0479">Metal-binding</keyword>
<evidence type="ECO:0000313" key="9">
    <source>
        <dbReference type="EMBL" id="KKU91707.1"/>
    </source>
</evidence>
<comment type="caution">
    <text evidence="7">Lacks conserved residue(s) required for the propagation of feature annotation.</text>
</comment>
<evidence type="ECO:0000259" key="8">
    <source>
        <dbReference type="PROSITE" id="PS50880"/>
    </source>
</evidence>
<dbReference type="SUPFAM" id="SSF111304">
    <property type="entry name" value="Recombination protein RecR"/>
    <property type="match status" value="1"/>
</dbReference>
<dbReference type="AlphaFoldDB" id="A0A0G1UC59"/>
<evidence type="ECO:0000256" key="6">
    <source>
        <dbReference type="ARBA" id="ARBA00023204"/>
    </source>
</evidence>
<keyword evidence="4 7" id="KW-0862">Zinc</keyword>
<comment type="function">
    <text evidence="7">May play a role in DNA repair. It seems to be involved in an RecBC-independent recombinational process of DNA repair. It may act with RecF and RecO.</text>
</comment>
<dbReference type="InterPro" id="IPR000093">
    <property type="entry name" value="DNA_Rcmb_RecR"/>
</dbReference>
<proteinExistence type="inferred from homology"/>
<dbReference type="EMBL" id="LCPF01000001">
    <property type="protein sequence ID" value="KKU91707.1"/>
    <property type="molecule type" value="Genomic_DNA"/>
</dbReference>
<feature type="domain" description="Toprim" evidence="8">
    <location>
        <begin position="79"/>
        <end position="177"/>
    </location>
</feature>
<keyword evidence="2 7" id="KW-0227">DNA damage</keyword>
<evidence type="ECO:0000256" key="2">
    <source>
        <dbReference type="ARBA" id="ARBA00022763"/>
    </source>
</evidence>
<keyword evidence="5 7" id="KW-0233">DNA recombination</keyword>
<evidence type="ECO:0000256" key="1">
    <source>
        <dbReference type="ARBA" id="ARBA00022723"/>
    </source>
</evidence>